<protein>
    <submittedName>
        <fullName evidence="1">Uncharacterized protein</fullName>
    </submittedName>
</protein>
<dbReference type="SUPFAM" id="SSF52047">
    <property type="entry name" value="RNI-like"/>
    <property type="match status" value="1"/>
</dbReference>
<dbReference type="SMART" id="SM00368">
    <property type="entry name" value="LRR_RI"/>
    <property type="match status" value="2"/>
</dbReference>
<dbReference type="PANTHER" id="PTHR24113">
    <property type="entry name" value="RAN GTPASE-ACTIVATING PROTEIN 1"/>
    <property type="match status" value="1"/>
</dbReference>
<dbReference type="AlphaFoldDB" id="A7T4L1"/>
<dbReference type="HOGENOM" id="CLU_676709_0_0_1"/>
<dbReference type="GO" id="GO:0005096">
    <property type="term" value="F:GTPase activator activity"/>
    <property type="evidence" value="ECO:0007669"/>
    <property type="project" value="InterPro"/>
</dbReference>
<keyword evidence="2" id="KW-1185">Reference proteome</keyword>
<dbReference type="InterPro" id="IPR032675">
    <property type="entry name" value="LRR_dom_sf"/>
</dbReference>
<dbReference type="InterPro" id="IPR027038">
    <property type="entry name" value="RanGap"/>
</dbReference>
<proteinExistence type="predicted"/>
<dbReference type="PROSITE" id="PS51450">
    <property type="entry name" value="LRR"/>
    <property type="match status" value="1"/>
</dbReference>
<evidence type="ECO:0000313" key="1">
    <source>
        <dbReference type="EMBL" id="EDO29102.1"/>
    </source>
</evidence>
<gene>
    <name evidence="1" type="ORF">NEMVEDRAFT_v1g222257</name>
</gene>
<dbReference type="EMBL" id="DS470899">
    <property type="protein sequence ID" value="EDO29102.1"/>
    <property type="molecule type" value="Genomic_DNA"/>
</dbReference>
<organism evidence="1 2">
    <name type="scientific">Nematostella vectensis</name>
    <name type="common">Starlet sea anemone</name>
    <dbReference type="NCBI Taxonomy" id="45351"/>
    <lineage>
        <taxon>Eukaryota</taxon>
        <taxon>Metazoa</taxon>
        <taxon>Cnidaria</taxon>
        <taxon>Anthozoa</taxon>
        <taxon>Hexacorallia</taxon>
        <taxon>Actiniaria</taxon>
        <taxon>Edwardsiidae</taxon>
        <taxon>Nematostella</taxon>
    </lineage>
</organism>
<reference evidence="1 2" key="1">
    <citation type="journal article" date="2007" name="Science">
        <title>Sea anemone genome reveals ancestral eumetazoan gene repertoire and genomic organization.</title>
        <authorList>
            <person name="Putnam N.H."/>
            <person name="Srivastava M."/>
            <person name="Hellsten U."/>
            <person name="Dirks B."/>
            <person name="Chapman J."/>
            <person name="Salamov A."/>
            <person name="Terry A."/>
            <person name="Shapiro H."/>
            <person name="Lindquist E."/>
            <person name="Kapitonov V.V."/>
            <person name="Jurka J."/>
            <person name="Genikhovich G."/>
            <person name="Grigoriev I.V."/>
            <person name="Lucas S.M."/>
            <person name="Steele R.E."/>
            <person name="Finnerty J.R."/>
            <person name="Technau U."/>
            <person name="Martindale M.Q."/>
            <person name="Rokhsar D.S."/>
        </authorList>
    </citation>
    <scope>NUCLEOTIDE SEQUENCE [LARGE SCALE GENOMIC DNA]</scope>
    <source>
        <strain evidence="2">CH2 X CH6</strain>
    </source>
</reference>
<name>A7T4L1_NEMVE</name>
<dbReference type="InParanoid" id="A7T4L1"/>
<sequence>MCKQGFRNAFIKTCDAVVQDADQGTKTPLIKHYLIGNNRIAENGDTPGEGGRRVAALARMIMHRPDIETWFLAGNSMGPDHISLIADALKQTKAKYVWLKMNPVKTGAYHLGKMLVLAPSVELLDLFNTGLCNDGLKAFAKGLSDGAAVGPSSASNLRHLYLSINAISSVQVFESMLSFLPHLESLFMGVNPIGDEGLERLADVLTNKAPCRSTLKRLNIDALALTDKSLPLIEDIVKACPSLVALDLGSYKSTNYFDQKHNRFDVEKESTIGHLEKIARALVRNAEMSKDGREEKDLPMHYLGLQHSLVVGINPDDRTLSLSEAAKIINDVTKNRLHYGTEKVEALRVEKKRPGAIEEPCPGASDVTTLCVPARNHGNVNILSNPVTQKELRISLKGLYHGGMGCG</sequence>
<dbReference type="PANTHER" id="PTHR24113:SF16">
    <property type="match status" value="1"/>
</dbReference>
<evidence type="ECO:0000313" key="2">
    <source>
        <dbReference type="Proteomes" id="UP000001593"/>
    </source>
</evidence>
<dbReference type="InterPro" id="IPR001611">
    <property type="entry name" value="Leu-rich_rpt"/>
</dbReference>
<accession>A7T4L1</accession>
<dbReference type="PhylomeDB" id="A7T4L1"/>
<dbReference type="Proteomes" id="UP000001593">
    <property type="component" value="Unassembled WGS sequence"/>
</dbReference>
<dbReference type="Gene3D" id="3.80.10.10">
    <property type="entry name" value="Ribonuclease Inhibitor"/>
    <property type="match status" value="1"/>
</dbReference>
<dbReference type="Pfam" id="PF13516">
    <property type="entry name" value="LRR_6"/>
    <property type="match status" value="1"/>
</dbReference>